<evidence type="ECO:0000313" key="4">
    <source>
        <dbReference type="EMBL" id="MEE1884618.1"/>
    </source>
</evidence>
<dbReference type="Pfam" id="PF08212">
    <property type="entry name" value="Lipocalin_2"/>
    <property type="match status" value="1"/>
</dbReference>
<feature type="domain" description="Lipocalin/cytosolic fatty-acid binding" evidence="3">
    <location>
        <begin position="38"/>
        <end position="174"/>
    </location>
</feature>
<evidence type="ECO:0000256" key="2">
    <source>
        <dbReference type="PIRNR" id="PIRNR036893"/>
    </source>
</evidence>
<dbReference type="InterPro" id="IPR000566">
    <property type="entry name" value="Lipocln_cytosolic_FA-bd_dom"/>
</dbReference>
<evidence type="ECO:0000259" key="3">
    <source>
        <dbReference type="Pfam" id="PF08212"/>
    </source>
</evidence>
<reference evidence="4 5" key="1">
    <citation type="submission" date="2024-01" db="EMBL/GenBank/DDBJ databases">
        <title>Pedobacter sp. nov., isolated from oil-contaminated soil.</title>
        <authorList>
            <person name="Le N.T.T."/>
        </authorList>
    </citation>
    <scope>NUCLEOTIDE SEQUENCE [LARGE SCALE GENOMIC DNA]</scope>
    <source>
        <strain evidence="4 5">VNH31</strain>
    </source>
</reference>
<dbReference type="SUPFAM" id="SSF50814">
    <property type="entry name" value="Lipocalins"/>
    <property type="match status" value="1"/>
</dbReference>
<comment type="similarity">
    <text evidence="1 2">Belongs to the calycin superfamily. Lipocalin family.</text>
</comment>
<protein>
    <submittedName>
        <fullName evidence="4">Lipocalin family protein</fullName>
    </submittedName>
</protein>
<dbReference type="InterPro" id="IPR002446">
    <property type="entry name" value="Lipocalin_bac"/>
</dbReference>
<dbReference type="PROSITE" id="PS00213">
    <property type="entry name" value="LIPOCALIN"/>
    <property type="match status" value="1"/>
</dbReference>
<dbReference type="InterPro" id="IPR022272">
    <property type="entry name" value="Lipocalin_CS"/>
</dbReference>
<dbReference type="Gene3D" id="2.40.128.20">
    <property type="match status" value="1"/>
</dbReference>
<keyword evidence="5" id="KW-1185">Reference proteome</keyword>
<proteinExistence type="inferred from homology"/>
<dbReference type="RefSeq" id="WP_330145531.1">
    <property type="nucleotide sequence ID" value="NZ_JAZDQU010000001.1"/>
</dbReference>
<dbReference type="PIRSF" id="PIRSF036893">
    <property type="entry name" value="Lipocalin_ApoD"/>
    <property type="match status" value="1"/>
</dbReference>
<comment type="caution">
    <text evidence="4">The sequence shown here is derived from an EMBL/GenBank/DDBJ whole genome shotgun (WGS) entry which is preliminary data.</text>
</comment>
<dbReference type="InterPro" id="IPR012674">
    <property type="entry name" value="Calycin"/>
</dbReference>
<accession>A0ABU7H0Q6</accession>
<gene>
    <name evidence="4" type="ORF">VRU49_04200</name>
</gene>
<dbReference type="PROSITE" id="PS51257">
    <property type="entry name" value="PROKAR_LIPOPROTEIN"/>
    <property type="match status" value="1"/>
</dbReference>
<dbReference type="Proteomes" id="UP001337681">
    <property type="component" value="Unassembled WGS sequence"/>
</dbReference>
<dbReference type="CDD" id="cd19438">
    <property type="entry name" value="lipocalin_Blc-like"/>
    <property type="match status" value="1"/>
</dbReference>
<dbReference type="InterPro" id="IPR022271">
    <property type="entry name" value="Lipocalin_ApoD"/>
</dbReference>
<sequence>MIIKYTVGLISLAGVIVLLGSCVSIPKGAKPFTPFNKDKYLGKWYEIARFDFKHERNLNNVSANYSINPDGSIKVDNKGFNYLSNEWKQSIGSAKFVENENVARLKVSFFKPFYAGYNVIEIDNDYKYALVMGNNLNYIWILSREKSIPEEIKQKYIAKAKSIGYDTDKFVWVEHNP</sequence>
<name>A0ABU7H0Q6_9SPHI</name>
<dbReference type="PRINTS" id="PR01171">
    <property type="entry name" value="BCTLIPOCALIN"/>
</dbReference>
<dbReference type="PANTHER" id="PTHR10612">
    <property type="entry name" value="APOLIPOPROTEIN D"/>
    <property type="match status" value="1"/>
</dbReference>
<evidence type="ECO:0000256" key="1">
    <source>
        <dbReference type="ARBA" id="ARBA00006889"/>
    </source>
</evidence>
<organism evidence="4 5">
    <name type="scientific">Pedobacter flavus</name>
    <dbReference type="NCBI Taxonomy" id="3113906"/>
    <lineage>
        <taxon>Bacteria</taxon>
        <taxon>Pseudomonadati</taxon>
        <taxon>Bacteroidota</taxon>
        <taxon>Sphingobacteriia</taxon>
        <taxon>Sphingobacteriales</taxon>
        <taxon>Sphingobacteriaceae</taxon>
        <taxon>Pedobacter</taxon>
    </lineage>
</organism>
<dbReference type="InterPro" id="IPR047202">
    <property type="entry name" value="Lipocalin_Blc-like_dom"/>
</dbReference>
<evidence type="ECO:0000313" key="5">
    <source>
        <dbReference type="Proteomes" id="UP001337681"/>
    </source>
</evidence>
<dbReference type="EMBL" id="JAZDQU010000001">
    <property type="protein sequence ID" value="MEE1884618.1"/>
    <property type="molecule type" value="Genomic_DNA"/>
</dbReference>
<dbReference type="PANTHER" id="PTHR10612:SF34">
    <property type="entry name" value="APOLIPOPROTEIN D"/>
    <property type="match status" value="1"/>
</dbReference>